<dbReference type="EMBL" id="BRPK01000009">
    <property type="protein sequence ID" value="GLB41347.1"/>
    <property type="molecule type" value="Genomic_DNA"/>
</dbReference>
<evidence type="ECO:0000313" key="2">
    <source>
        <dbReference type="Proteomes" id="UP001063166"/>
    </source>
</evidence>
<dbReference type="Proteomes" id="UP001063166">
    <property type="component" value="Unassembled WGS sequence"/>
</dbReference>
<evidence type="ECO:0000313" key="1">
    <source>
        <dbReference type="EMBL" id="GLB41347.1"/>
    </source>
</evidence>
<organism evidence="1 2">
    <name type="scientific">Lyophyllum shimeji</name>
    <name type="common">Hon-shimeji</name>
    <name type="synonym">Tricholoma shimeji</name>
    <dbReference type="NCBI Taxonomy" id="47721"/>
    <lineage>
        <taxon>Eukaryota</taxon>
        <taxon>Fungi</taxon>
        <taxon>Dikarya</taxon>
        <taxon>Basidiomycota</taxon>
        <taxon>Agaricomycotina</taxon>
        <taxon>Agaricomycetes</taxon>
        <taxon>Agaricomycetidae</taxon>
        <taxon>Agaricales</taxon>
        <taxon>Tricholomatineae</taxon>
        <taxon>Lyophyllaceae</taxon>
        <taxon>Lyophyllum</taxon>
    </lineage>
</organism>
<name>A0A9P3PRE6_LYOSH</name>
<comment type="caution">
    <text evidence="1">The sequence shown here is derived from an EMBL/GenBank/DDBJ whole genome shotgun (WGS) entry which is preliminary data.</text>
</comment>
<accession>A0A9P3PRE6</accession>
<proteinExistence type="predicted"/>
<keyword evidence="2" id="KW-1185">Reference proteome</keyword>
<dbReference type="AlphaFoldDB" id="A0A9P3PRE6"/>
<sequence length="101" mass="11107">MLKTAGSSSRLLWQSSSRMTLQEDFDCGVAPLTSMDNRSAMNEPGSSARYSSRFQALDWTARVVGLKLIRTPASNGLRFIPYTAYRELVAALRTSEAITNG</sequence>
<protein>
    <submittedName>
        <fullName evidence="1">Uncharacterized protein</fullName>
    </submittedName>
</protein>
<gene>
    <name evidence="1" type="ORF">LshimejAT787_0905620</name>
</gene>
<reference evidence="1" key="1">
    <citation type="submission" date="2022-07" db="EMBL/GenBank/DDBJ databases">
        <title>The genome of Lyophyllum shimeji provides insight into the initial evolution of ectomycorrhizal fungal genome.</title>
        <authorList>
            <person name="Kobayashi Y."/>
            <person name="Shibata T."/>
            <person name="Hirakawa H."/>
            <person name="Shigenobu S."/>
            <person name="Nishiyama T."/>
            <person name="Yamada A."/>
            <person name="Hasebe M."/>
            <person name="Kawaguchi M."/>
        </authorList>
    </citation>
    <scope>NUCLEOTIDE SEQUENCE</scope>
    <source>
        <strain evidence="1">AT787</strain>
    </source>
</reference>